<evidence type="ECO:0000256" key="4">
    <source>
        <dbReference type="ARBA" id="ARBA00022448"/>
    </source>
</evidence>
<evidence type="ECO:0000313" key="11">
    <source>
        <dbReference type="EMBL" id="EDP45019.1"/>
    </source>
</evidence>
<dbReference type="AlphaFoldDB" id="A8PRA6"/>
<comment type="similarity">
    <text evidence="2">Belongs to the COG2 family.</text>
</comment>
<dbReference type="GO" id="GO:0007030">
    <property type="term" value="P:Golgi organization"/>
    <property type="evidence" value="ECO:0007669"/>
    <property type="project" value="InterPro"/>
</dbReference>
<evidence type="ECO:0000256" key="2">
    <source>
        <dbReference type="ARBA" id="ARBA00007603"/>
    </source>
</evidence>
<proteinExistence type="inferred from homology"/>
<dbReference type="PANTHER" id="PTHR12961:SF0">
    <property type="entry name" value="CONSERVED OLIGOMERIC GOLGI COMPLEX SUBUNIT 2"/>
    <property type="match status" value="1"/>
</dbReference>
<dbReference type="KEGG" id="mgl:MGL_0008"/>
<dbReference type="GeneID" id="5856544"/>
<dbReference type="RefSeq" id="XP_001732233.1">
    <property type="nucleotide sequence ID" value="XM_001732181.1"/>
</dbReference>
<evidence type="ECO:0000256" key="6">
    <source>
        <dbReference type="ARBA" id="ARBA00023034"/>
    </source>
</evidence>
<dbReference type="InterPro" id="IPR024603">
    <property type="entry name" value="COG_complex_COG2_C"/>
</dbReference>
<protein>
    <recommendedName>
        <fullName evidence="3">Conserved oligomeric Golgi complex subunit 2</fullName>
    </recommendedName>
    <alternativeName>
        <fullName evidence="8">Component of oligomeric Golgi complex 2</fullName>
    </alternativeName>
</protein>
<dbReference type="InterPro" id="IPR009316">
    <property type="entry name" value="COG2"/>
</dbReference>
<dbReference type="OrthoDB" id="332281at2759"/>
<keyword evidence="12" id="KW-1185">Reference proteome</keyword>
<evidence type="ECO:0000256" key="8">
    <source>
        <dbReference type="ARBA" id="ARBA00031344"/>
    </source>
</evidence>
<organism evidence="11 12">
    <name type="scientific">Malassezia globosa (strain ATCC MYA-4612 / CBS 7966)</name>
    <name type="common">Dandruff-associated fungus</name>
    <dbReference type="NCBI Taxonomy" id="425265"/>
    <lineage>
        <taxon>Eukaryota</taxon>
        <taxon>Fungi</taxon>
        <taxon>Dikarya</taxon>
        <taxon>Basidiomycota</taxon>
        <taxon>Ustilaginomycotina</taxon>
        <taxon>Malasseziomycetes</taxon>
        <taxon>Malasseziales</taxon>
        <taxon>Malasseziaceae</taxon>
        <taxon>Malassezia</taxon>
    </lineage>
</organism>
<dbReference type="GO" id="GO:0006891">
    <property type="term" value="P:intra-Golgi vesicle-mediated transport"/>
    <property type="evidence" value="ECO:0007669"/>
    <property type="project" value="TreeGrafter"/>
</dbReference>
<evidence type="ECO:0000256" key="5">
    <source>
        <dbReference type="ARBA" id="ARBA00022927"/>
    </source>
</evidence>
<dbReference type="InterPro" id="IPR024602">
    <property type="entry name" value="COG_su2_N"/>
</dbReference>
<dbReference type="GO" id="GO:0015031">
    <property type="term" value="P:protein transport"/>
    <property type="evidence" value="ECO:0007669"/>
    <property type="project" value="UniProtKB-KW"/>
</dbReference>
<keyword evidence="4" id="KW-0813">Transport</keyword>
<evidence type="ECO:0000256" key="1">
    <source>
        <dbReference type="ARBA" id="ARBA00004395"/>
    </source>
</evidence>
<dbReference type="Pfam" id="PF06148">
    <property type="entry name" value="COG2_N"/>
    <property type="match status" value="1"/>
</dbReference>
<dbReference type="PANTHER" id="PTHR12961">
    <property type="entry name" value="CONSERVED OLIGOMERIC GOLGI COMPLEX COMPONENT 2"/>
    <property type="match status" value="1"/>
</dbReference>
<comment type="caution">
    <text evidence="11">The sequence shown here is derived from an EMBL/GenBank/DDBJ whole genome shotgun (WGS) entry which is preliminary data.</text>
</comment>
<sequence length="806" mass="92056">MDKDDIEFEVPELAMPQPLGQGMPLLSPIEKRTFDVDAFLCSRTIGQDVHAIVKELRTYRQTLQENLVLIINEKYRDFVSLSTMLQRETDGIIELSNKDGLSEVQMALESMLATMRQTEIDIESLGHEEEANIHERRYLNMLLDIDRTVHDLGHLLGITTNEESDHMVPLGRMTLDELAGFDVDEQDDFEQTFEAGIKTHPLTLFQSMTYAYQRYTWLQHLLGTVDREKACGNLLRLEPFLKKIYSRLFDHTRLLHEQSFEQPKEQACESLILALRLSCELGESAVEAMLRRISAHDIEPKIEGCFAPPEHTHSKLYFPFDANEPVQLETLTHLSWDKPIISKSTSELIRTYNALLDATKETTDIFDATERVGGSMMDAFNHLWWEKVSTAIEQSRGSQLFFIGNADEFYLNYTITQAFLDELESLAPSPRAAKAFRAHPKTVALQRRWAFSAFFQLRARELVTSLEQDLQFTSTRDVPSCETEPQKISTEFSHPGFRSLLRTFAAPWYMTRHFPTLSAREWRLSLHVLCRYRSWLKGQITSLSVSELDIEIPSHTAASTAPNNNGLSNDEVNALRNAVGFLADIRLFEERVRAVFDAYISPKLVRDAKGLKEDADDMLKVIREAMEESLGAYNYTLPGVSAFMLQILRKRCTEPLRHVRAANSQYRAFSRGALETQASTEPSIFIPMIVLPLRQVFVGDSQSPIRRLPMEQTVAWIDDVLDHVFSRYTTAIDTITRNLESLRRLKRGTPGLASDEAASDKRVYAQLSADIRSLAAHVEEFARDAELPLRLESPAWQALRDSTHRT</sequence>
<gene>
    <name evidence="11" type="ORF">MGL_0008</name>
</gene>
<evidence type="ECO:0000259" key="10">
    <source>
        <dbReference type="Pfam" id="PF12022"/>
    </source>
</evidence>
<dbReference type="OMA" id="IASRFEY"/>
<evidence type="ECO:0000259" key="9">
    <source>
        <dbReference type="Pfam" id="PF06148"/>
    </source>
</evidence>
<evidence type="ECO:0000313" key="12">
    <source>
        <dbReference type="Proteomes" id="UP000008837"/>
    </source>
</evidence>
<dbReference type="STRING" id="425265.A8PRA6"/>
<dbReference type="VEuPathDB" id="FungiDB:MGL_0008"/>
<keyword evidence="6" id="KW-0333">Golgi apparatus</keyword>
<feature type="domain" description="Conserved oligomeric Golgi complex subunit 2 N-terminal" evidence="9">
    <location>
        <begin position="31"/>
        <end position="87"/>
    </location>
</feature>
<evidence type="ECO:0000256" key="3">
    <source>
        <dbReference type="ARBA" id="ARBA00020977"/>
    </source>
</evidence>
<feature type="domain" description="COG complex component COG2 C-terminal" evidence="10">
    <location>
        <begin position="447"/>
        <end position="771"/>
    </location>
</feature>
<comment type="subcellular location">
    <subcellularLocation>
        <location evidence="1">Golgi apparatus membrane</location>
        <topology evidence="1">Peripheral membrane protein</topology>
    </subcellularLocation>
</comment>
<dbReference type="GO" id="GO:0017119">
    <property type="term" value="C:Golgi transport complex"/>
    <property type="evidence" value="ECO:0007669"/>
    <property type="project" value="TreeGrafter"/>
</dbReference>
<keyword evidence="5" id="KW-0653">Protein transport</keyword>
<dbReference type="Proteomes" id="UP000008837">
    <property type="component" value="Unassembled WGS sequence"/>
</dbReference>
<dbReference type="Pfam" id="PF12022">
    <property type="entry name" value="COG2_C"/>
    <property type="match status" value="1"/>
</dbReference>
<dbReference type="InParanoid" id="A8PRA6"/>
<reference evidence="11 12" key="1">
    <citation type="journal article" date="2007" name="Proc. Natl. Acad. Sci. U.S.A.">
        <title>Dandruff-associated Malassezia genomes reveal convergent and divergent virulence traits shared with plant and human fungal pathogens.</title>
        <authorList>
            <person name="Xu J."/>
            <person name="Saunders C.W."/>
            <person name="Hu P."/>
            <person name="Grant R.A."/>
            <person name="Boekhout T."/>
            <person name="Kuramae E.E."/>
            <person name="Kronstad J.W."/>
            <person name="Deangelis Y.M."/>
            <person name="Reeder N.L."/>
            <person name="Johnstone K.R."/>
            <person name="Leland M."/>
            <person name="Fieno A.M."/>
            <person name="Begley W.M."/>
            <person name="Sun Y."/>
            <person name="Lacey M.P."/>
            <person name="Chaudhary T."/>
            <person name="Keough T."/>
            <person name="Chu L."/>
            <person name="Sears R."/>
            <person name="Yuan B."/>
            <person name="Dawson T.L.Jr."/>
        </authorList>
    </citation>
    <scope>NUCLEOTIDE SEQUENCE [LARGE SCALE GENOMIC DNA]</scope>
    <source>
        <strain evidence="12">ATCC MYA-4612 / CBS 7966</strain>
    </source>
</reference>
<keyword evidence="7" id="KW-0472">Membrane</keyword>
<accession>A8PRA6</accession>
<name>A8PRA6_MALGO</name>
<evidence type="ECO:0000256" key="7">
    <source>
        <dbReference type="ARBA" id="ARBA00023136"/>
    </source>
</evidence>
<dbReference type="GO" id="GO:0000139">
    <property type="term" value="C:Golgi membrane"/>
    <property type="evidence" value="ECO:0007669"/>
    <property type="project" value="UniProtKB-SubCell"/>
</dbReference>
<dbReference type="EMBL" id="AAYY01000001">
    <property type="protein sequence ID" value="EDP45019.1"/>
    <property type="molecule type" value="Genomic_DNA"/>
</dbReference>